<dbReference type="InterPro" id="IPR000719">
    <property type="entry name" value="Prot_kinase_dom"/>
</dbReference>
<dbReference type="GO" id="GO:0035556">
    <property type="term" value="P:intracellular signal transduction"/>
    <property type="evidence" value="ECO:0007669"/>
    <property type="project" value="UniProtKB-ARBA"/>
</dbReference>
<dbReference type="Proteomes" id="UP000585614">
    <property type="component" value="Unassembled WGS sequence"/>
</dbReference>
<evidence type="ECO:0000256" key="14">
    <source>
        <dbReference type="SAM" id="Coils"/>
    </source>
</evidence>
<keyword evidence="5 13" id="KW-0547">Nucleotide-binding</keyword>
<keyword evidence="7 13" id="KW-0067">ATP-binding</keyword>
<dbReference type="SMART" id="SM00248">
    <property type="entry name" value="ANK"/>
    <property type="match status" value="2"/>
</dbReference>
<feature type="region of interest" description="Disordered" evidence="15">
    <location>
        <begin position="296"/>
        <end position="321"/>
    </location>
</feature>
<dbReference type="PROSITE" id="PS50011">
    <property type="entry name" value="PROTEIN_KINASE_DOM"/>
    <property type="match status" value="1"/>
</dbReference>
<keyword evidence="14" id="KW-0175">Coiled coil</keyword>
<evidence type="ECO:0000256" key="15">
    <source>
        <dbReference type="SAM" id="MobiDB-lite"/>
    </source>
</evidence>
<evidence type="ECO:0000256" key="5">
    <source>
        <dbReference type="ARBA" id="ARBA00022741"/>
    </source>
</evidence>
<dbReference type="PROSITE" id="PS50297">
    <property type="entry name" value="ANK_REP_REGION"/>
    <property type="match status" value="1"/>
</dbReference>
<feature type="domain" description="Protein kinase" evidence="16">
    <location>
        <begin position="1255"/>
        <end position="1518"/>
    </location>
</feature>
<evidence type="ECO:0000256" key="6">
    <source>
        <dbReference type="ARBA" id="ARBA00022777"/>
    </source>
</evidence>
<proteinExistence type="inferred from homology"/>
<evidence type="ECO:0000256" key="11">
    <source>
        <dbReference type="ARBA" id="ARBA00080573"/>
    </source>
</evidence>
<dbReference type="PROSITE" id="PS50088">
    <property type="entry name" value="ANK_REPEAT"/>
    <property type="match status" value="1"/>
</dbReference>
<dbReference type="PROSITE" id="PS00107">
    <property type="entry name" value="PROTEIN_KINASE_ATP"/>
    <property type="match status" value="1"/>
</dbReference>
<feature type="binding site" evidence="13">
    <location>
        <position position="1283"/>
    </location>
    <ligand>
        <name>ATP</name>
        <dbReference type="ChEBI" id="CHEBI:30616"/>
    </ligand>
</feature>
<dbReference type="InterPro" id="IPR008271">
    <property type="entry name" value="Ser/Thr_kinase_AS"/>
</dbReference>
<dbReference type="Pfam" id="PF00023">
    <property type="entry name" value="Ank"/>
    <property type="match status" value="1"/>
</dbReference>
<evidence type="ECO:0000256" key="12">
    <source>
        <dbReference type="PROSITE-ProRule" id="PRU00023"/>
    </source>
</evidence>
<dbReference type="InterPro" id="IPR017441">
    <property type="entry name" value="Protein_kinase_ATP_BS"/>
</dbReference>
<evidence type="ECO:0000256" key="2">
    <source>
        <dbReference type="ARBA" id="ARBA00012513"/>
    </source>
</evidence>
<evidence type="ECO:0000256" key="3">
    <source>
        <dbReference type="ARBA" id="ARBA00022527"/>
    </source>
</evidence>
<feature type="region of interest" description="Disordered" evidence="15">
    <location>
        <begin position="388"/>
        <end position="415"/>
    </location>
</feature>
<dbReference type="EMBL" id="JACAGC010000006">
    <property type="protein sequence ID" value="KAF6361780.1"/>
    <property type="molecule type" value="Genomic_DNA"/>
</dbReference>
<dbReference type="Gene3D" id="1.10.510.10">
    <property type="entry name" value="Transferase(Phosphotransferase) domain 1"/>
    <property type="match status" value="1"/>
</dbReference>
<dbReference type="FunFam" id="1.10.510.10:FF:000331">
    <property type="entry name" value="Mitogen-activated protein kinase kinase kinase 19"/>
    <property type="match status" value="1"/>
</dbReference>
<evidence type="ECO:0000259" key="16">
    <source>
        <dbReference type="PROSITE" id="PS50011"/>
    </source>
</evidence>
<dbReference type="GO" id="GO:0005524">
    <property type="term" value="F:ATP binding"/>
    <property type="evidence" value="ECO:0007669"/>
    <property type="project" value="UniProtKB-UniRule"/>
</dbReference>
<protein>
    <recommendedName>
        <fullName evidence="10">Mitogen-activated protein kinase kinase kinase 19</fullName>
        <ecNumber evidence="2">2.7.11.1</ecNumber>
    </recommendedName>
    <alternativeName>
        <fullName evidence="11">SPS1/STE20-related protein kinase YSK4</fullName>
    </alternativeName>
</protein>
<dbReference type="SUPFAM" id="SSF56112">
    <property type="entry name" value="Protein kinase-like (PK-like)"/>
    <property type="match status" value="1"/>
</dbReference>
<dbReference type="EC" id="2.7.11.1" evidence="2"/>
<comment type="caution">
    <text evidence="17">The sequence shown here is derived from an EMBL/GenBank/DDBJ whole genome shotgun (WGS) entry which is preliminary data.</text>
</comment>
<dbReference type="InterPro" id="IPR036770">
    <property type="entry name" value="Ankyrin_rpt-contain_sf"/>
</dbReference>
<evidence type="ECO:0000256" key="7">
    <source>
        <dbReference type="ARBA" id="ARBA00022840"/>
    </source>
</evidence>
<evidence type="ECO:0000256" key="9">
    <source>
        <dbReference type="ARBA" id="ARBA00048679"/>
    </source>
</evidence>
<keyword evidence="6 17" id="KW-0418">Kinase</keyword>
<reference evidence="17 18" key="1">
    <citation type="journal article" date="2020" name="Nature">
        <title>Six reference-quality genomes reveal evolution of bat adaptations.</title>
        <authorList>
            <person name="Jebb D."/>
            <person name="Huang Z."/>
            <person name="Pippel M."/>
            <person name="Hughes G.M."/>
            <person name="Lavrichenko K."/>
            <person name="Devanna P."/>
            <person name="Winkler S."/>
            <person name="Jermiin L.S."/>
            <person name="Skirmuntt E.C."/>
            <person name="Katzourakis A."/>
            <person name="Burkitt-Gray L."/>
            <person name="Ray D.A."/>
            <person name="Sullivan K.A.M."/>
            <person name="Roscito J.G."/>
            <person name="Kirilenko B.M."/>
            <person name="Davalos L.M."/>
            <person name="Corthals A.P."/>
            <person name="Power M.L."/>
            <person name="Jones G."/>
            <person name="Ransome R.D."/>
            <person name="Dechmann D.K.N."/>
            <person name="Locatelli A.G."/>
            <person name="Puechmaille S.J."/>
            <person name="Fedrigo O."/>
            <person name="Jarvis E.D."/>
            <person name="Hiller M."/>
            <person name="Vernes S.C."/>
            <person name="Myers E.W."/>
            <person name="Teeling E.C."/>
        </authorList>
    </citation>
    <scope>NUCLEOTIDE SEQUENCE [LARGE SCALE GENOMIC DNA]</scope>
    <source>
        <strain evidence="17">MRhiFer1</strain>
        <tissue evidence="17">Lung</tissue>
    </source>
</reference>
<comment type="similarity">
    <text evidence="1">Belongs to the protein kinase superfamily. STE Ser/Thr protein kinase family. STE20 subfamily.</text>
</comment>
<evidence type="ECO:0000256" key="10">
    <source>
        <dbReference type="ARBA" id="ARBA00069016"/>
    </source>
</evidence>
<dbReference type="SMART" id="SM00220">
    <property type="entry name" value="S_TKc"/>
    <property type="match status" value="1"/>
</dbReference>
<sequence length="1522" mass="172039">MNKNKLIHDFLEVISRGDVELICDHITKVHSILGNLDFQHPKTGNTPLITAAEENLTEVVGFLLEKGADITLCNYNNKTAVHVANCKVQRQLLAISGMQDPQMQLLQSSWQGDLEQLQHLLASEEFLDINFSNQHGLTPLMLAVRDVDLFESLDMLTVYRPVEVLSELLRHRADPKLCDFGGKSAIHYVSQLESFKKQQLLNILMNSMPKEGRHAESLLDVCHDTNSSPTDMTVTKNQNILLQSISSSEEFAQDDDCSHSILICEEGDPRGDGQDWQPGAEGVEIVVTFPKDVRCPQETSQEDLKENNQTTTVHQERAQAHSASLPNEMKMMDVRTKMPGMQPSLLKKEASYKELCDENLGFLEPRPCLEPNISKSVVREDVPPFLKGQQRKSEDFSTSDMKYNSRRTELPLPPLSFLPMRPGLLTIPPNHKDQKERERNIPNVVSFVPTFSESVSQSDEFRPSNKQQEAPPKVFVDQTLRSSDNFIWSRNMCSFWKANHHRQHLEMEENRKSKATEECDKIQISHCEKGQSSVSFENFKERSFPTDREVDIDCHGSEMRKTEEHSQHFSLGNEEGSVARNYKQNSEAGCTIQIKFQEAQQSEITLKDKETRNDKADSKSASVYKGEVIEPNHILEEFTVLKSLSNVVPDGPIEKLPEDHNGMETHTKMSIPEATKPEMNGMVPLIHVTFPGDGPPKEPAIAKPSLQKRKGTFRNNNSFNILAHQENDMHKMKNHRNKLDSKTKNSHRTPQNFMISIDSSIKPTMHKTSIKTQIFPALGIVDPRPRQSPKFQRRMPQIEKKQSTYRALKPKKQSFPCICKNPGTKMSSVPLPIQPTEPRLNYLDLKYSDMFKEINSTANGPGIYEMFGTPVYCHMREAERHENKHYREICSAPSGRCITNKCRSSHNERSSNSRARLSQKRPHAKPPKALLGIKQKHTSLIFKEKGCKAVGSNLQDIENGGGISELEWQVKSSGNDFLSSKDEVQPVNFAQTHEQSIEQNEFLPVSGLSIAEEVSMEESADEGDISNNQILATSLRDLHELEEVRHQMYLLENSWAVPSEKSSNKHVLQEKQNTASLGKINANQIFTNDVEFDSVSGNSKTLIFQEGQESASSQAYQLWAHSLDHDWLGNKTITHQMFGKSINDANSISQETLDSIKNEELTDELLGCLAAELLALDEKDNNPCQIMANETDPENLNLVFSRRGNTMQELGRETTNVQTQRHNNGFRIYDKEENFLNEKKVFSENSLKYEEPILWTKGEILGKGAYGTVYCGLTSQGQLIAVKQVALDTSDKLATEKEYQKLQEEVDLLKALKHVNIVAYLGTCLEENTVSIFMEFVPGGSISSIINRFGPLPEMVFCKYTKQILQGIAYLHENCVVHRDIKGNNVMLMPTGIIKLIDFGCAKRLAWAGLNGTHSDMLKSMHGTPYWMAPEVINESGYGRKSDIWSIGCTVFEMATGKPPLASMDRMAAMFYIGAHRGLMPPLPEHFSENAADFVRVCLTRDQHERPSAVQLLKHSFLKRNH</sequence>
<evidence type="ECO:0000256" key="4">
    <source>
        <dbReference type="ARBA" id="ARBA00022679"/>
    </source>
</evidence>
<comment type="catalytic activity">
    <reaction evidence="9">
        <text>L-seryl-[protein] + ATP = O-phospho-L-seryl-[protein] + ADP + H(+)</text>
        <dbReference type="Rhea" id="RHEA:17989"/>
        <dbReference type="Rhea" id="RHEA-COMP:9863"/>
        <dbReference type="Rhea" id="RHEA-COMP:11604"/>
        <dbReference type="ChEBI" id="CHEBI:15378"/>
        <dbReference type="ChEBI" id="CHEBI:29999"/>
        <dbReference type="ChEBI" id="CHEBI:30616"/>
        <dbReference type="ChEBI" id="CHEBI:83421"/>
        <dbReference type="ChEBI" id="CHEBI:456216"/>
        <dbReference type="EC" id="2.7.11.1"/>
    </reaction>
</comment>
<dbReference type="PANTHER" id="PTHR11584">
    <property type="entry name" value="SERINE/THREONINE PROTEIN KINASE"/>
    <property type="match status" value="1"/>
</dbReference>
<evidence type="ECO:0000256" key="8">
    <source>
        <dbReference type="ARBA" id="ARBA00047899"/>
    </source>
</evidence>
<keyword evidence="12" id="KW-0040">ANK repeat</keyword>
<comment type="catalytic activity">
    <reaction evidence="8">
        <text>L-threonyl-[protein] + ATP = O-phospho-L-threonyl-[protein] + ADP + H(+)</text>
        <dbReference type="Rhea" id="RHEA:46608"/>
        <dbReference type="Rhea" id="RHEA-COMP:11060"/>
        <dbReference type="Rhea" id="RHEA-COMP:11605"/>
        <dbReference type="ChEBI" id="CHEBI:15378"/>
        <dbReference type="ChEBI" id="CHEBI:30013"/>
        <dbReference type="ChEBI" id="CHEBI:30616"/>
        <dbReference type="ChEBI" id="CHEBI:61977"/>
        <dbReference type="ChEBI" id="CHEBI:456216"/>
        <dbReference type="EC" id="2.7.11.1"/>
    </reaction>
</comment>
<name>A0A7J7YJX1_RHIFE</name>
<dbReference type="CDD" id="cd06631">
    <property type="entry name" value="STKc_YSK4"/>
    <property type="match status" value="1"/>
</dbReference>
<dbReference type="InterPro" id="IPR002110">
    <property type="entry name" value="Ankyrin_rpt"/>
</dbReference>
<keyword evidence="4" id="KW-0808">Transferase</keyword>
<evidence type="ECO:0000313" key="18">
    <source>
        <dbReference type="Proteomes" id="UP000585614"/>
    </source>
</evidence>
<dbReference type="SUPFAM" id="SSF48403">
    <property type="entry name" value="Ankyrin repeat"/>
    <property type="match status" value="1"/>
</dbReference>
<evidence type="ECO:0000256" key="1">
    <source>
        <dbReference type="ARBA" id="ARBA00008874"/>
    </source>
</evidence>
<gene>
    <name evidence="17" type="ORF">mRhiFer1_010665</name>
</gene>
<accession>A0A7J7YJX1</accession>
<feature type="region of interest" description="Disordered" evidence="15">
    <location>
        <begin position="781"/>
        <end position="801"/>
    </location>
</feature>
<dbReference type="GO" id="GO:0004674">
    <property type="term" value="F:protein serine/threonine kinase activity"/>
    <property type="evidence" value="ECO:0007669"/>
    <property type="project" value="UniProtKB-KW"/>
</dbReference>
<dbReference type="FunFam" id="1.25.40.20:FF:001060">
    <property type="entry name" value="Mitogen activated protein kinase kinase kinase 3, MAPKKK3, MEKK3, putative"/>
    <property type="match status" value="1"/>
</dbReference>
<evidence type="ECO:0000313" key="17">
    <source>
        <dbReference type="EMBL" id="KAF6361780.1"/>
    </source>
</evidence>
<feature type="coiled-coil region" evidence="14">
    <location>
        <begin position="498"/>
        <end position="525"/>
    </location>
</feature>
<feature type="repeat" description="ANK" evidence="12">
    <location>
        <begin position="43"/>
        <end position="75"/>
    </location>
</feature>
<feature type="region of interest" description="Disordered" evidence="15">
    <location>
        <begin position="902"/>
        <end position="926"/>
    </location>
</feature>
<dbReference type="Gene3D" id="1.25.40.20">
    <property type="entry name" value="Ankyrin repeat-containing domain"/>
    <property type="match status" value="2"/>
</dbReference>
<organism evidence="17 18">
    <name type="scientific">Rhinolophus ferrumequinum</name>
    <name type="common">Greater horseshoe bat</name>
    <dbReference type="NCBI Taxonomy" id="59479"/>
    <lineage>
        <taxon>Eukaryota</taxon>
        <taxon>Metazoa</taxon>
        <taxon>Chordata</taxon>
        <taxon>Craniata</taxon>
        <taxon>Vertebrata</taxon>
        <taxon>Euteleostomi</taxon>
        <taxon>Mammalia</taxon>
        <taxon>Eutheria</taxon>
        <taxon>Laurasiatheria</taxon>
        <taxon>Chiroptera</taxon>
        <taxon>Yinpterochiroptera</taxon>
        <taxon>Rhinolophoidea</taxon>
        <taxon>Rhinolophidae</taxon>
        <taxon>Rhinolophinae</taxon>
        <taxon>Rhinolophus</taxon>
    </lineage>
</organism>
<dbReference type="PANTHER" id="PTHR11584:SF369">
    <property type="entry name" value="MITOGEN-ACTIVATED PROTEIN KINASE KINASE KINASE 19-RELATED"/>
    <property type="match status" value="1"/>
</dbReference>
<dbReference type="PROSITE" id="PS00108">
    <property type="entry name" value="PROTEIN_KINASE_ST"/>
    <property type="match status" value="1"/>
</dbReference>
<dbReference type="InterPro" id="IPR011009">
    <property type="entry name" value="Kinase-like_dom_sf"/>
</dbReference>
<evidence type="ECO:0000256" key="13">
    <source>
        <dbReference type="PROSITE-ProRule" id="PRU10141"/>
    </source>
</evidence>
<dbReference type="FunFam" id="1.25.40.20:FF:000493">
    <property type="entry name" value="Mitogen-activated protein kinase kinase kinase 19"/>
    <property type="match status" value="1"/>
</dbReference>
<dbReference type="Pfam" id="PF00069">
    <property type="entry name" value="Pkinase"/>
    <property type="match status" value="1"/>
</dbReference>
<keyword evidence="3" id="KW-0723">Serine/threonine-protein kinase</keyword>
<dbReference type="OrthoDB" id="266718at2759"/>
<feature type="compositionally biased region" description="Basic residues" evidence="15">
    <location>
        <begin position="917"/>
        <end position="926"/>
    </location>
</feature>